<gene>
    <name evidence="2" type="ORF">SAMN04488579_1271</name>
</gene>
<dbReference type="Gene3D" id="2.40.50.1020">
    <property type="entry name" value="LytTr DNA-binding domain"/>
    <property type="match status" value="1"/>
</dbReference>
<name>A0A1H3J3N8_EUBBA</name>
<sequence length="135" mass="16081">MLQSLHLGQPDGLASEDEQIVVVTHKEHLIHLFYYEIKDIECINRRIHFRIIDGKEYTTNQIRTAFSDYVAPFLTHAAFIQPHQSFVVNANYVREMTSAQIILKDERIIPLSKKRKKEVYEKYWNYMTEYHLPIV</sequence>
<dbReference type="RefSeq" id="WP_090246864.1">
    <property type="nucleotide sequence ID" value="NZ_FNOU01000027.1"/>
</dbReference>
<dbReference type="GO" id="GO:0003677">
    <property type="term" value="F:DNA binding"/>
    <property type="evidence" value="ECO:0007669"/>
    <property type="project" value="UniProtKB-KW"/>
</dbReference>
<dbReference type="OrthoDB" id="9802383at2"/>
<dbReference type="SMART" id="SM00850">
    <property type="entry name" value="LytTR"/>
    <property type="match status" value="1"/>
</dbReference>
<reference evidence="3" key="1">
    <citation type="submission" date="2016-10" db="EMBL/GenBank/DDBJ databases">
        <authorList>
            <person name="Varghese N."/>
            <person name="Submissions S."/>
        </authorList>
    </citation>
    <scope>NUCLEOTIDE SEQUENCE [LARGE SCALE GENOMIC DNA]</scope>
    <source>
        <strain evidence="3">VPI 5359</strain>
    </source>
</reference>
<dbReference type="Proteomes" id="UP000199652">
    <property type="component" value="Unassembled WGS sequence"/>
</dbReference>
<keyword evidence="3" id="KW-1185">Reference proteome</keyword>
<organism evidence="2 3">
    <name type="scientific">Eubacterium barkeri</name>
    <name type="common">Clostridium barkeri</name>
    <dbReference type="NCBI Taxonomy" id="1528"/>
    <lineage>
        <taxon>Bacteria</taxon>
        <taxon>Bacillati</taxon>
        <taxon>Bacillota</taxon>
        <taxon>Clostridia</taxon>
        <taxon>Eubacteriales</taxon>
        <taxon>Eubacteriaceae</taxon>
        <taxon>Eubacterium</taxon>
    </lineage>
</organism>
<accession>A0A1H3J3N8</accession>
<dbReference type="STRING" id="1528.SAMN04488579_1271"/>
<keyword evidence="2" id="KW-0238">DNA-binding</keyword>
<feature type="domain" description="HTH LytTR-type" evidence="1">
    <location>
        <begin position="30"/>
        <end position="124"/>
    </location>
</feature>
<protein>
    <submittedName>
        <fullName evidence="2">LytTr DNA-binding domain-containing protein</fullName>
    </submittedName>
</protein>
<dbReference type="EMBL" id="FNOU01000027">
    <property type="protein sequence ID" value="SDY34417.1"/>
    <property type="molecule type" value="Genomic_DNA"/>
</dbReference>
<proteinExistence type="predicted"/>
<evidence type="ECO:0000259" key="1">
    <source>
        <dbReference type="SMART" id="SM00850"/>
    </source>
</evidence>
<evidence type="ECO:0000313" key="2">
    <source>
        <dbReference type="EMBL" id="SDY34417.1"/>
    </source>
</evidence>
<dbReference type="AlphaFoldDB" id="A0A1H3J3N8"/>
<dbReference type="Pfam" id="PF04397">
    <property type="entry name" value="LytTR"/>
    <property type="match status" value="1"/>
</dbReference>
<dbReference type="InterPro" id="IPR007492">
    <property type="entry name" value="LytTR_DNA-bd_dom"/>
</dbReference>
<evidence type="ECO:0000313" key="3">
    <source>
        <dbReference type="Proteomes" id="UP000199652"/>
    </source>
</evidence>